<protein>
    <recommendedName>
        <fullName evidence="4">Nucleoside phosphorylase domain-containing protein</fullName>
    </recommendedName>
</protein>
<dbReference type="GO" id="GO:0006166">
    <property type="term" value="P:purine ribonucleoside salvage"/>
    <property type="evidence" value="ECO:0007669"/>
    <property type="project" value="UniProtKB-KW"/>
</dbReference>
<evidence type="ECO:0000256" key="2">
    <source>
        <dbReference type="ARBA" id="ARBA00022679"/>
    </source>
</evidence>
<dbReference type="Gene3D" id="3.40.50.1580">
    <property type="entry name" value="Nucleoside phosphorylase domain"/>
    <property type="match status" value="1"/>
</dbReference>
<keyword evidence="1" id="KW-0328">Glycosyltransferase</keyword>
<feature type="domain" description="Nucleoside phosphorylase" evidence="4">
    <location>
        <begin position="2"/>
        <end position="99"/>
    </location>
</feature>
<dbReference type="InterPro" id="IPR010044">
    <property type="entry name" value="MTAP"/>
</dbReference>
<keyword evidence="3" id="KW-0660">Purine salvage</keyword>
<dbReference type="Pfam" id="PF01048">
    <property type="entry name" value="PNP_UDP_1"/>
    <property type="match status" value="1"/>
</dbReference>
<evidence type="ECO:0000313" key="5">
    <source>
        <dbReference type="EMBL" id="KAL3125088.1"/>
    </source>
</evidence>
<dbReference type="GO" id="GO:0016757">
    <property type="term" value="F:glycosyltransferase activity"/>
    <property type="evidence" value="ECO:0007669"/>
    <property type="project" value="UniProtKB-KW"/>
</dbReference>
<evidence type="ECO:0000259" key="4">
    <source>
        <dbReference type="Pfam" id="PF01048"/>
    </source>
</evidence>
<evidence type="ECO:0000256" key="1">
    <source>
        <dbReference type="ARBA" id="ARBA00022676"/>
    </source>
</evidence>
<dbReference type="PANTHER" id="PTHR42679">
    <property type="entry name" value="S-METHYL-5'-THIOADENOSINE PHOSPHORYLASE"/>
    <property type="match status" value="1"/>
</dbReference>
<dbReference type="InterPro" id="IPR035994">
    <property type="entry name" value="Nucleoside_phosphorylase_sf"/>
</dbReference>
<reference evidence="5 6" key="1">
    <citation type="submission" date="2024-10" db="EMBL/GenBank/DDBJ databases">
        <authorList>
            <person name="Kim D."/>
        </authorList>
    </citation>
    <scope>NUCLEOTIDE SEQUENCE [LARGE SCALE GENOMIC DNA]</scope>
    <source>
        <strain evidence="5">BH-2024</strain>
    </source>
</reference>
<dbReference type="EMBL" id="JBICBT010000051">
    <property type="protein sequence ID" value="KAL3125088.1"/>
    <property type="molecule type" value="Genomic_DNA"/>
</dbReference>
<dbReference type="InterPro" id="IPR000845">
    <property type="entry name" value="Nucleoside_phosphorylase_d"/>
</dbReference>
<keyword evidence="2" id="KW-0808">Transferase</keyword>
<gene>
    <name evidence="5" type="ORF">niasHT_000360</name>
</gene>
<dbReference type="SUPFAM" id="SSF53167">
    <property type="entry name" value="Purine and uridine phosphorylases"/>
    <property type="match status" value="1"/>
</dbReference>
<sequence length="106" mass="11661">MHPAMNERLRQALLATATRLGAAHSDRGVLVCVEGPRFSTRAESELFPEQAVLAKKLGIPYASVAVVTDYDCWRDTAEGVSIALVDETMRKNAQLMQKLEQFVAEA</sequence>
<dbReference type="Proteomes" id="UP001620626">
    <property type="component" value="Unassembled WGS sequence"/>
</dbReference>
<proteinExistence type="predicted"/>
<organism evidence="5 6">
    <name type="scientific">Heterodera trifolii</name>
    <dbReference type="NCBI Taxonomy" id="157864"/>
    <lineage>
        <taxon>Eukaryota</taxon>
        <taxon>Metazoa</taxon>
        <taxon>Ecdysozoa</taxon>
        <taxon>Nematoda</taxon>
        <taxon>Chromadorea</taxon>
        <taxon>Rhabditida</taxon>
        <taxon>Tylenchina</taxon>
        <taxon>Tylenchomorpha</taxon>
        <taxon>Tylenchoidea</taxon>
        <taxon>Heteroderidae</taxon>
        <taxon>Heteroderinae</taxon>
        <taxon>Heterodera</taxon>
    </lineage>
</organism>
<name>A0ABD2MC87_9BILA</name>
<comment type="caution">
    <text evidence="5">The sequence shown here is derived from an EMBL/GenBank/DDBJ whole genome shotgun (WGS) entry which is preliminary data.</text>
</comment>
<evidence type="ECO:0000256" key="3">
    <source>
        <dbReference type="ARBA" id="ARBA00022726"/>
    </source>
</evidence>
<keyword evidence="6" id="KW-1185">Reference proteome</keyword>
<dbReference type="AlphaFoldDB" id="A0ABD2MC87"/>
<dbReference type="PANTHER" id="PTHR42679:SF2">
    <property type="entry name" value="S-METHYL-5'-THIOADENOSINE PHOSPHORYLASE"/>
    <property type="match status" value="1"/>
</dbReference>
<accession>A0ABD2MC87</accession>
<evidence type="ECO:0000313" key="6">
    <source>
        <dbReference type="Proteomes" id="UP001620626"/>
    </source>
</evidence>